<dbReference type="Proteomes" id="UP001597083">
    <property type="component" value="Unassembled WGS sequence"/>
</dbReference>
<sequence length="192" mass="21504">MIDQVTDVLNRFGGASPIFVRGRAFERPYISPPTARAVRVGAPLDLAALDPSLVYLWIVDSKGDFRIAPEQDPSYTRLYPRRVYELSEGRPDHGLKHADLAAVNLRWWLPRMLRPPARTGGELRAELDSSDLPTGRWIMNDDSAYNSRRARLDRKVMTENNLYLVTELLAALGTDISCIVARARGVVDASGR</sequence>
<accession>A0ABW3CB77</accession>
<dbReference type="EMBL" id="JBHTIR010000274">
    <property type="protein sequence ID" value="MFD0851187.1"/>
    <property type="molecule type" value="Genomic_DNA"/>
</dbReference>
<proteinExistence type="predicted"/>
<name>A0ABW3CB77_9ACTN</name>
<gene>
    <name evidence="1" type="ORF">ACFQ07_03100</name>
</gene>
<reference evidence="2" key="1">
    <citation type="journal article" date="2019" name="Int. J. Syst. Evol. Microbiol.">
        <title>The Global Catalogue of Microorganisms (GCM) 10K type strain sequencing project: providing services to taxonomists for standard genome sequencing and annotation.</title>
        <authorList>
            <consortium name="The Broad Institute Genomics Platform"/>
            <consortium name="The Broad Institute Genome Sequencing Center for Infectious Disease"/>
            <person name="Wu L."/>
            <person name="Ma J."/>
        </authorList>
    </citation>
    <scope>NUCLEOTIDE SEQUENCE [LARGE SCALE GENOMIC DNA]</scope>
    <source>
        <strain evidence="2">JCM 31696</strain>
    </source>
</reference>
<keyword evidence="2" id="KW-1185">Reference proteome</keyword>
<comment type="caution">
    <text evidence="1">The sequence shown here is derived from an EMBL/GenBank/DDBJ whole genome shotgun (WGS) entry which is preliminary data.</text>
</comment>
<evidence type="ECO:0000313" key="1">
    <source>
        <dbReference type="EMBL" id="MFD0851187.1"/>
    </source>
</evidence>
<protein>
    <submittedName>
        <fullName evidence="1">Uncharacterized protein</fullName>
    </submittedName>
</protein>
<organism evidence="1 2">
    <name type="scientific">Actinomadura adrarensis</name>
    <dbReference type="NCBI Taxonomy" id="1819600"/>
    <lineage>
        <taxon>Bacteria</taxon>
        <taxon>Bacillati</taxon>
        <taxon>Actinomycetota</taxon>
        <taxon>Actinomycetes</taxon>
        <taxon>Streptosporangiales</taxon>
        <taxon>Thermomonosporaceae</taxon>
        <taxon>Actinomadura</taxon>
    </lineage>
</organism>
<evidence type="ECO:0000313" key="2">
    <source>
        <dbReference type="Proteomes" id="UP001597083"/>
    </source>
</evidence>